<dbReference type="Proteomes" id="UP000018769">
    <property type="component" value="Chromosome I"/>
</dbReference>
<gene>
    <name evidence="1" type="ORF">BABL1_gene_739</name>
</gene>
<proteinExistence type="predicted"/>
<keyword evidence="2" id="KW-1185">Reference proteome</keyword>
<dbReference type="AlphaFoldDB" id="V6DJH5"/>
<sequence length="658" mass="74127">MTIKLFKVLSFILLTTYPFNLLSKSEDDIILEETQTQMPCLINRSCLDCQTSNCNTCHTCKDNACRACANKYRRRYLPGCYRCNNSKIKRFNSFPRQCDCDRQNTRFCRLTSYCDSCPANCNVFCNRPRSIFTIRSQGSNTARELVGWEGFIYAFRPNENFITTSNTIEYTQSFRPYSIARILFGGCTLNFAGSQITDRTSCQLIADYFGLSPDFQGELRVNPIIENVIFDNQIFFGLNAISCGLYCRANMPLVWTKWNLNPVACTQNENCTNFPACSMAPEEVPATCDILTALSGNFTFGEMQQRWQYGKFSSQALTKFGVSNIDLILGYNNYMTEFYHFGFYIHAIMPTGTRPNSRYIFEPIIGNGKHFELGGGISAHLILWSRGPDRSLTGYLQGYVTHMFKNRQLRSFDFCQNGPLSRYILLKEYDQVDNELVYNGNLINAINYNTRFAEVSISVKGDASALLAYRSPCTNLDLGYNFYAQTKENVCLINCIKTIDNNLYGIKGTEDVCAIEYNLTDTLPAQFNNIERKITVNCSQSRATICTPGDTNISQNIFSSNNCIIVKSNSRQEGSIEGNDVIIAQNSPTARLVSIDNLDLESGTGGAIATHKVFGQISWFCNNTYIGIGGEVEIEGLACNEQTSLNQWGVWIKGGIDF</sequence>
<name>V6DJH5_9BACT</name>
<dbReference type="HOGENOM" id="CLU_480367_0_0_7"/>
<evidence type="ECO:0000313" key="2">
    <source>
        <dbReference type="Proteomes" id="UP000018769"/>
    </source>
</evidence>
<dbReference type="STRING" id="673862.BABL1_gene_739"/>
<dbReference type="RefSeq" id="WP_023793018.1">
    <property type="nucleotide sequence ID" value="NC_023003.1"/>
</dbReference>
<accession>V6DJH5</accession>
<organism evidence="1 2">
    <name type="scientific">Candidatus Babela massiliensis</name>
    <dbReference type="NCBI Taxonomy" id="673862"/>
    <lineage>
        <taxon>Bacteria</taxon>
        <taxon>Candidatus Babelota</taxon>
        <taxon>Candidatus Babeliae</taxon>
        <taxon>Candidatus Babeliales</taxon>
        <taxon>Candidatus Babeliaceae</taxon>
        <taxon>Candidatus Babela</taxon>
    </lineage>
</organism>
<dbReference type="eggNOG" id="ENOG5033QAD">
    <property type="taxonomic scope" value="Bacteria"/>
</dbReference>
<dbReference type="EMBL" id="HG793133">
    <property type="protein sequence ID" value="CDK31028.1"/>
    <property type="molecule type" value="Genomic_DNA"/>
</dbReference>
<protein>
    <submittedName>
        <fullName evidence="1">Beta-propeller domain fused to N-terminal C-rich domain</fullName>
    </submittedName>
</protein>
<evidence type="ECO:0000313" key="1">
    <source>
        <dbReference type="EMBL" id="CDK31028.1"/>
    </source>
</evidence>
<dbReference type="KEGG" id="dpb:BABL1_gene_739"/>
<reference evidence="1 2" key="1">
    <citation type="journal article" date="2015" name="Biol. Direct">
        <title>Babela massiliensis, a representative of a widespread bacterial phylum with unusual adaptations to parasitism in amoebae.</title>
        <authorList>
            <person name="Pagnier I."/>
            <person name="Yutin N."/>
            <person name="Croce O."/>
            <person name="Makarova K.S."/>
            <person name="Wolf Y.I."/>
            <person name="Benamar S."/>
            <person name="Raoult D."/>
            <person name="Koonin E.V."/>
            <person name="La Scola B."/>
        </authorList>
    </citation>
    <scope>NUCLEOTIDE SEQUENCE [LARGE SCALE GENOMIC DNA]</scope>
    <source>
        <strain evidence="2">BABL1</strain>
    </source>
</reference>